<keyword evidence="4" id="KW-1185">Reference proteome</keyword>
<dbReference type="CDD" id="cd00487">
    <property type="entry name" value="Pep_deformylase"/>
    <property type="match status" value="1"/>
</dbReference>
<dbReference type="InterPro" id="IPR023635">
    <property type="entry name" value="Peptide_deformylase"/>
</dbReference>
<dbReference type="PANTHER" id="PTHR10458:SF22">
    <property type="entry name" value="PEPTIDE DEFORMYLASE"/>
    <property type="match status" value="1"/>
</dbReference>
<evidence type="ECO:0000313" key="4">
    <source>
        <dbReference type="Proteomes" id="UP001227126"/>
    </source>
</evidence>
<comment type="catalytic activity">
    <reaction evidence="2">
        <text>N-terminal N-formyl-L-methionyl-[peptide] + H2O = N-terminal L-methionyl-[peptide] + formate</text>
        <dbReference type="Rhea" id="RHEA:24420"/>
        <dbReference type="Rhea" id="RHEA-COMP:10639"/>
        <dbReference type="Rhea" id="RHEA-COMP:10640"/>
        <dbReference type="ChEBI" id="CHEBI:15377"/>
        <dbReference type="ChEBI" id="CHEBI:15740"/>
        <dbReference type="ChEBI" id="CHEBI:49298"/>
        <dbReference type="ChEBI" id="CHEBI:64731"/>
        <dbReference type="EC" id="3.5.1.88"/>
    </reaction>
</comment>
<dbReference type="PRINTS" id="PR01576">
    <property type="entry name" value="PDEFORMYLASE"/>
</dbReference>
<dbReference type="PANTHER" id="PTHR10458">
    <property type="entry name" value="PEPTIDE DEFORMYLASE"/>
    <property type="match status" value="1"/>
</dbReference>
<dbReference type="NCBIfam" id="NF001159">
    <property type="entry name" value="PRK00150.1-3"/>
    <property type="match status" value="1"/>
</dbReference>
<proteinExistence type="inferred from homology"/>
<keyword evidence="2 3" id="KW-0378">Hydrolase</keyword>
<feature type="binding site" evidence="2">
    <location>
        <position position="135"/>
    </location>
    <ligand>
        <name>Fe cation</name>
        <dbReference type="ChEBI" id="CHEBI:24875"/>
    </ligand>
</feature>
<sequence length="165" mass="17920">MAVLPILRWPDDRLRMVCEPVAADDDVAAVIGDLFDTMYAAPGRGLAGPQIGVMKRVFVVDVGWKDGPRSPVAFVNPRLIETSETLVEGTEACLSIPGISTVVTRPDWIVLAWSDAEGRHHSRRFDAAEARCIQHELDHLNGIVTLQHLDPAARAKADADYAVAG</sequence>
<evidence type="ECO:0000313" key="3">
    <source>
        <dbReference type="EMBL" id="MDK3072076.1"/>
    </source>
</evidence>
<comment type="function">
    <text evidence="2">Removes the formyl group from the N-terminal Met of newly synthesized proteins. Requires at least a dipeptide for an efficient rate of reaction. N-terminal L-methionine is a prerequisite for activity but the enzyme has broad specificity at other positions.</text>
</comment>
<comment type="cofactor">
    <cofactor evidence="2">
        <name>Fe(2+)</name>
        <dbReference type="ChEBI" id="CHEBI:29033"/>
    </cofactor>
    <text evidence="2">Binds 1 Fe(2+) ion.</text>
</comment>
<dbReference type="HAMAP" id="MF_00163">
    <property type="entry name" value="Pep_deformylase"/>
    <property type="match status" value="1"/>
</dbReference>
<keyword evidence="2" id="KW-0408">Iron</keyword>
<evidence type="ECO:0000256" key="2">
    <source>
        <dbReference type="HAMAP-Rule" id="MF_00163"/>
    </source>
</evidence>
<dbReference type="Proteomes" id="UP001227126">
    <property type="component" value="Unassembled WGS sequence"/>
</dbReference>
<dbReference type="GO" id="GO:0042586">
    <property type="term" value="F:peptide deformylase activity"/>
    <property type="evidence" value="ECO:0007669"/>
    <property type="project" value="UniProtKB-EC"/>
</dbReference>
<dbReference type="RefSeq" id="WP_284484033.1">
    <property type="nucleotide sequence ID" value="NZ_JASNJE010000003.1"/>
</dbReference>
<reference evidence="3 4" key="1">
    <citation type="submission" date="2023-05" db="EMBL/GenBank/DDBJ databases">
        <title>Sedimentitalea sp. nov. JM2-8.</title>
        <authorList>
            <person name="Huang J."/>
        </authorList>
    </citation>
    <scope>NUCLEOTIDE SEQUENCE [LARGE SCALE GENOMIC DNA]</scope>
    <source>
        <strain evidence="3 4">JM2-8</strain>
    </source>
</reference>
<dbReference type="InterPro" id="IPR036821">
    <property type="entry name" value="Peptide_deformylase_sf"/>
</dbReference>
<dbReference type="NCBIfam" id="TIGR00079">
    <property type="entry name" value="pept_deformyl"/>
    <property type="match status" value="1"/>
</dbReference>
<gene>
    <name evidence="2 3" type="primary">def</name>
    <name evidence="3" type="ORF">QO034_03050</name>
</gene>
<dbReference type="SUPFAM" id="SSF56420">
    <property type="entry name" value="Peptide deformylase"/>
    <property type="match status" value="1"/>
</dbReference>
<dbReference type="Gene3D" id="3.90.45.10">
    <property type="entry name" value="Peptide deformylase"/>
    <property type="match status" value="1"/>
</dbReference>
<feature type="binding site" evidence="2">
    <location>
        <position position="139"/>
    </location>
    <ligand>
        <name>Fe cation</name>
        <dbReference type="ChEBI" id="CHEBI:24875"/>
    </ligand>
</feature>
<dbReference type="Pfam" id="PF01327">
    <property type="entry name" value="Pep_deformylase"/>
    <property type="match status" value="1"/>
</dbReference>
<feature type="active site" evidence="2">
    <location>
        <position position="136"/>
    </location>
</feature>
<comment type="similarity">
    <text evidence="1 2">Belongs to the polypeptide deformylase family.</text>
</comment>
<name>A0ABT7FAE2_9RHOB</name>
<organism evidence="3 4">
    <name type="scientific">Sedimentitalea xiamensis</name>
    <dbReference type="NCBI Taxonomy" id="3050037"/>
    <lineage>
        <taxon>Bacteria</taxon>
        <taxon>Pseudomonadati</taxon>
        <taxon>Pseudomonadota</taxon>
        <taxon>Alphaproteobacteria</taxon>
        <taxon>Rhodobacterales</taxon>
        <taxon>Paracoccaceae</taxon>
        <taxon>Sedimentitalea</taxon>
    </lineage>
</organism>
<accession>A0ABT7FAE2</accession>
<evidence type="ECO:0000256" key="1">
    <source>
        <dbReference type="ARBA" id="ARBA00010759"/>
    </source>
</evidence>
<dbReference type="EC" id="3.5.1.88" evidence="2"/>
<keyword evidence="2" id="KW-0479">Metal-binding</keyword>
<dbReference type="PIRSF" id="PIRSF004749">
    <property type="entry name" value="Pep_def"/>
    <property type="match status" value="1"/>
</dbReference>
<keyword evidence="2" id="KW-0648">Protein biosynthesis</keyword>
<protein>
    <recommendedName>
        <fullName evidence="2">Peptide deformylase</fullName>
        <shortName evidence="2">PDF</shortName>
        <ecNumber evidence="2">3.5.1.88</ecNumber>
    </recommendedName>
    <alternativeName>
        <fullName evidence="2">Polypeptide deformylase</fullName>
    </alternativeName>
</protein>
<dbReference type="EMBL" id="JASNJE010000003">
    <property type="protein sequence ID" value="MDK3072076.1"/>
    <property type="molecule type" value="Genomic_DNA"/>
</dbReference>
<comment type="caution">
    <text evidence="3">The sequence shown here is derived from an EMBL/GenBank/DDBJ whole genome shotgun (WGS) entry which is preliminary data.</text>
</comment>
<feature type="binding site" evidence="2">
    <location>
        <position position="93"/>
    </location>
    <ligand>
        <name>Fe cation</name>
        <dbReference type="ChEBI" id="CHEBI:24875"/>
    </ligand>
</feature>